<dbReference type="AlphaFoldDB" id="A0AAV4DA20"/>
<organism evidence="2 3">
    <name type="scientific">Plakobranchus ocellatus</name>
    <dbReference type="NCBI Taxonomy" id="259542"/>
    <lineage>
        <taxon>Eukaryota</taxon>
        <taxon>Metazoa</taxon>
        <taxon>Spiralia</taxon>
        <taxon>Lophotrochozoa</taxon>
        <taxon>Mollusca</taxon>
        <taxon>Gastropoda</taxon>
        <taxon>Heterobranchia</taxon>
        <taxon>Euthyneura</taxon>
        <taxon>Panpulmonata</taxon>
        <taxon>Sacoglossa</taxon>
        <taxon>Placobranchoidea</taxon>
        <taxon>Plakobranchidae</taxon>
        <taxon>Plakobranchus</taxon>
    </lineage>
</organism>
<proteinExistence type="predicted"/>
<keyword evidence="1" id="KW-0175">Coiled coil</keyword>
<feature type="coiled-coil region" evidence="1">
    <location>
        <begin position="32"/>
        <end position="59"/>
    </location>
</feature>
<dbReference type="Proteomes" id="UP000735302">
    <property type="component" value="Unassembled WGS sequence"/>
</dbReference>
<dbReference type="EMBL" id="BLXT01007646">
    <property type="protein sequence ID" value="GFO41014.1"/>
    <property type="molecule type" value="Genomic_DNA"/>
</dbReference>
<comment type="caution">
    <text evidence="2">The sequence shown here is derived from an EMBL/GenBank/DDBJ whole genome shotgun (WGS) entry which is preliminary data.</text>
</comment>
<name>A0AAV4DA20_9GAST</name>
<evidence type="ECO:0000256" key="1">
    <source>
        <dbReference type="SAM" id="Coils"/>
    </source>
</evidence>
<protein>
    <submittedName>
        <fullName evidence="2">Uncharacterized protein</fullName>
    </submittedName>
</protein>
<keyword evidence="3" id="KW-1185">Reference proteome</keyword>
<reference evidence="2 3" key="1">
    <citation type="journal article" date="2021" name="Elife">
        <title>Chloroplast acquisition without the gene transfer in kleptoplastic sea slugs, Plakobranchus ocellatus.</title>
        <authorList>
            <person name="Maeda T."/>
            <person name="Takahashi S."/>
            <person name="Yoshida T."/>
            <person name="Shimamura S."/>
            <person name="Takaki Y."/>
            <person name="Nagai Y."/>
            <person name="Toyoda A."/>
            <person name="Suzuki Y."/>
            <person name="Arimoto A."/>
            <person name="Ishii H."/>
            <person name="Satoh N."/>
            <person name="Nishiyama T."/>
            <person name="Hasebe M."/>
            <person name="Maruyama T."/>
            <person name="Minagawa J."/>
            <person name="Obokata J."/>
            <person name="Shigenobu S."/>
        </authorList>
    </citation>
    <scope>NUCLEOTIDE SEQUENCE [LARGE SCALE GENOMIC DNA]</scope>
</reference>
<evidence type="ECO:0000313" key="2">
    <source>
        <dbReference type="EMBL" id="GFO41014.1"/>
    </source>
</evidence>
<evidence type="ECO:0000313" key="3">
    <source>
        <dbReference type="Proteomes" id="UP000735302"/>
    </source>
</evidence>
<sequence length="136" mass="16256">MGSREEIVLWANLFGYRGEKREDHLRQEFEGLAAREREFQREERKAERAERKREREFQLKNEEAVRAETDREREAEGRKEIELEKLRIQADGVKADPESNPADWADDRAKLSKLPNCVDRKDDLASWLTRFENPQR</sequence>
<gene>
    <name evidence="2" type="ORF">PoB_006751900</name>
</gene>
<accession>A0AAV4DA20</accession>